<organism evidence="1 2">
    <name type="scientific">Lactococcus lactis</name>
    <dbReference type="NCBI Taxonomy" id="1358"/>
    <lineage>
        <taxon>Bacteria</taxon>
        <taxon>Bacillati</taxon>
        <taxon>Bacillota</taxon>
        <taxon>Bacilli</taxon>
        <taxon>Lactobacillales</taxon>
        <taxon>Streptococcaceae</taxon>
        <taxon>Lactococcus</taxon>
    </lineage>
</organism>
<accession>A0A9X4NCJ8</accession>
<sequence length="130" mass="15073">MPLMKLDMIKDSYSTDEITQILEISYRVMLEAFEAPEGDRYQIVTQHEIFEMQILDTGLGVNRTDKVMVFSLVTRPRTVEQKVNFYKELVSRLNENLGIRPEDIMINLTVNSDEDWSFFGGKAQFLTGDL</sequence>
<dbReference type="PANTHER" id="PTHR38460">
    <property type="entry name" value="TAUTOMERASE YOLI-RELATED"/>
    <property type="match status" value="1"/>
</dbReference>
<gene>
    <name evidence="1" type="ORF">OGZ39_07320</name>
</gene>
<dbReference type="AlphaFoldDB" id="A0A9X4NCJ8"/>
<dbReference type="EMBL" id="JAOWLP010000005">
    <property type="protein sequence ID" value="MDG4981465.1"/>
    <property type="molecule type" value="Genomic_DNA"/>
</dbReference>
<dbReference type="InterPro" id="IPR037479">
    <property type="entry name" value="Tauto_MSAD"/>
</dbReference>
<dbReference type="Gene3D" id="3.30.429.10">
    <property type="entry name" value="Macrophage Migration Inhibitory Factor"/>
    <property type="match status" value="1"/>
</dbReference>
<dbReference type="PANTHER" id="PTHR38460:SF1">
    <property type="entry name" value="TAUTOMERASE YOLI-RELATED"/>
    <property type="match status" value="1"/>
</dbReference>
<evidence type="ECO:0000313" key="2">
    <source>
        <dbReference type="Proteomes" id="UP001152656"/>
    </source>
</evidence>
<protein>
    <submittedName>
        <fullName evidence="1">Tautomerase family protein</fullName>
    </submittedName>
</protein>
<dbReference type="InterPro" id="IPR014347">
    <property type="entry name" value="Tautomerase/MIF_sf"/>
</dbReference>
<reference evidence="1" key="1">
    <citation type="submission" date="2022-10" db="EMBL/GenBank/DDBJ databases">
        <authorList>
            <person name="Turner M.S."/>
            <person name="Huang W."/>
        </authorList>
    </citation>
    <scope>NUCLEOTIDE SEQUENCE</scope>
    <source>
        <strain evidence="1">581</strain>
    </source>
</reference>
<dbReference type="Proteomes" id="UP001152656">
    <property type="component" value="Unassembled WGS sequence"/>
</dbReference>
<dbReference type="RefSeq" id="WP_278216244.1">
    <property type="nucleotide sequence ID" value="NZ_JAOWLP010000005.1"/>
</dbReference>
<dbReference type="SUPFAM" id="SSF55331">
    <property type="entry name" value="Tautomerase/MIF"/>
    <property type="match status" value="1"/>
</dbReference>
<comment type="caution">
    <text evidence="1">The sequence shown here is derived from an EMBL/GenBank/DDBJ whole genome shotgun (WGS) entry which is preliminary data.</text>
</comment>
<evidence type="ECO:0000313" key="1">
    <source>
        <dbReference type="EMBL" id="MDG4981465.1"/>
    </source>
</evidence>
<dbReference type="Pfam" id="PF14552">
    <property type="entry name" value="Tautomerase_2"/>
    <property type="match status" value="1"/>
</dbReference>
<proteinExistence type="predicted"/>
<name>A0A9X4NCJ8_9LACT</name>
<reference evidence="1" key="2">
    <citation type="journal article" date="2023" name="Food Microbiol.">
        <title>Evaluation of the fermentation potential of lactic acid bacteria isolated from herbs, fruits and vegetables as starter cultures in nut-based milk alternatives.</title>
        <authorList>
            <person name="Huang W."/>
            <person name="Dong A."/>
            <person name="Pham H.T."/>
            <person name="Zhou C."/>
            <person name="Huo Z."/>
            <person name="Watjen A.P."/>
            <person name="Prakash S."/>
            <person name="Bang-Berthelsen C.H."/>
            <person name="Turner M.S."/>
        </authorList>
    </citation>
    <scope>NUCLEOTIDE SEQUENCE</scope>
    <source>
        <strain evidence="1">581</strain>
    </source>
</reference>